<keyword evidence="1" id="KW-0540">Nuclease</keyword>
<dbReference type="STRING" id="84645.A0A498NI59"/>
<evidence type="ECO:0000313" key="2">
    <source>
        <dbReference type="Proteomes" id="UP000290572"/>
    </source>
</evidence>
<proteinExistence type="predicted"/>
<dbReference type="InterPro" id="IPR036691">
    <property type="entry name" value="Endo/exonu/phosph_ase_sf"/>
</dbReference>
<keyword evidence="1" id="KW-0255">Endonuclease</keyword>
<organism evidence="1 2">
    <name type="scientific">Labeo rohita</name>
    <name type="common">Indian major carp</name>
    <name type="synonym">Cyprinus rohita</name>
    <dbReference type="NCBI Taxonomy" id="84645"/>
    <lineage>
        <taxon>Eukaryota</taxon>
        <taxon>Metazoa</taxon>
        <taxon>Chordata</taxon>
        <taxon>Craniata</taxon>
        <taxon>Vertebrata</taxon>
        <taxon>Euteleostomi</taxon>
        <taxon>Actinopterygii</taxon>
        <taxon>Neopterygii</taxon>
        <taxon>Teleostei</taxon>
        <taxon>Ostariophysi</taxon>
        <taxon>Cypriniformes</taxon>
        <taxon>Cyprinidae</taxon>
        <taxon>Labeoninae</taxon>
        <taxon>Labeonini</taxon>
        <taxon>Labeo</taxon>
    </lineage>
</organism>
<accession>A0A498NI59</accession>
<evidence type="ECO:0000313" key="1">
    <source>
        <dbReference type="EMBL" id="RXN31434.1"/>
    </source>
</evidence>
<name>A0A498NI59_LABRO</name>
<dbReference type="GO" id="GO:0004519">
    <property type="term" value="F:endonuclease activity"/>
    <property type="evidence" value="ECO:0007669"/>
    <property type="project" value="UniProtKB-KW"/>
</dbReference>
<gene>
    <name evidence="1" type="ORF">ROHU_004765</name>
</gene>
<dbReference type="SUPFAM" id="SSF56219">
    <property type="entry name" value="DNase I-like"/>
    <property type="match status" value="1"/>
</dbReference>
<dbReference type="Gene3D" id="3.60.10.10">
    <property type="entry name" value="Endonuclease/exonuclease/phosphatase"/>
    <property type="match status" value="1"/>
</dbReference>
<comment type="caution">
    <text evidence="1">The sequence shown here is derived from an EMBL/GenBank/DDBJ whole genome shotgun (WGS) entry which is preliminary data.</text>
</comment>
<dbReference type="GO" id="GO:0004527">
    <property type="term" value="F:exonuclease activity"/>
    <property type="evidence" value="ECO:0007669"/>
    <property type="project" value="UniProtKB-KW"/>
</dbReference>
<dbReference type="AlphaFoldDB" id="A0A498NI59"/>
<dbReference type="Proteomes" id="UP000290572">
    <property type="component" value="Unassembled WGS sequence"/>
</dbReference>
<reference evidence="1 2" key="1">
    <citation type="submission" date="2018-03" db="EMBL/GenBank/DDBJ databases">
        <title>Draft genome sequence of Rohu Carp (Labeo rohita).</title>
        <authorList>
            <person name="Das P."/>
            <person name="Kushwaha B."/>
            <person name="Joshi C.G."/>
            <person name="Kumar D."/>
            <person name="Nagpure N.S."/>
            <person name="Sahoo L."/>
            <person name="Das S.P."/>
            <person name="Bit A."/>
            <person name="Patnaik S."/>
            <person name="Meher P.K."/>
            <person name="Jayasankar P."/>
            <person name="Koringa P.G."/>
            <person name="Patel N.V."/>
            <person name="Hinsu A.T."/>
            <person name="Kumar R."/>
            <person name="Pandey M."/>
            <person name="Agarwal S."/>
            <person name="Srivastava S."/>
            <person name="Singh M."/>
            <person name="Iquebal M.A."/>
            <person name="Jaiswal S."/>
            <person name="Angadi U.B."/>
            <person name="Kumar N."/>
            <person name="Raza M."/>
            <person name="Shah T.M."/>
            <person name="Rai A."/>
            <person name="Jena J.K."/>
        </authorList>
    </citation>
    <scope>NUCLEOTIDE SEQUENCE [LARGE SCALE GENOMIC DNA]</scope>
    <source>
        <strain evidence="1">DASCIFA01</strain>
        <tissue evidence="1">Testis</tissue>
    </source>
</reference>
<sequence>MAINLGAWNVRTGHHVGQKELIAEELRLCNIQVAALSELRLVGLGTTIVASPTTDVTTMLYFSGGEKREAGVGFMVDHRASASITAFQPVFERLAVLTIEGTVTTHVNAVYAPTKTSPDTNKDDFYERLQLILDAMPKNYLIVIAANNMVIGNSIFQHPLKHRLTWRNPSGKDSAMLDYILINTRFRSSLQDVRAMRGLYLVAERKKAKLVDFERYRQLNRDTRRMMKRDREAYCDQVAHDLEEAASRHEYRTLYRTLCGLSGKSKSINDNIKKADGTFVRSTAEPLQHWKEFFDGLYNHDPPQGPPAAPPVIDLPPVPMSDAEPTLEEVKLAVYALKNGKSPGLDQVAAEGIKAGGDTLLPRLHNLIKSIWRLDKVPTRWKKAIIIPIHKKGDSCECNNYRGISLLSVIGKVFMKILQSRLLKHCKQTSREEQAGFRPGRGCCNQIFALRQLVEWYIRYGQ</sequence>
<keyword evidence="1" id="KW-0378">Hydrolase</keyword>
<dbReference type="EMBL" id="QBIY01011466">
    <property type="protein sequence ID" value="RXN31434.1"/>
    <property type="molecule type" value="Genomic_DNA"/>
</dbReference>
<keyword evidence="2" id="KW-1185">Reference proteome</keyword>
<dbReference type="PANTHER" id="PTHR19446">
    <property type="entry name" value="REVERSE TRANSCRIPTASES"/>
    <property type="match status" value="1"/>
</dbReference>
<keyword evidence="1" id="KW-0269">Exonuclease</keyword>
<protein>
    <submittedName>
        <fullName evidence="1">Endonuclease exonuclease phosphatase family</fullName>
    </submittedName>
</protein>